<dbReference type="PANTHER" id="PTHR31174">
    <property type="entry name" value="SEED MATURATION FAMILY PROTEIN"/>
    <property type="match status" value="1"/>
</dbReference>
<dbReference type="EMBL" id="QGKW02000717">
    <property type="protein sequence ID" value="KAF2600249.1"/>
    <property type="molecule type" value="Genomic_DNA"/>
</dbReference>
<dbReference type="EMBL" id="QGKY02001250">
    <property type="protein sequence ID" value="KAF2564482.1"/>
    <property type="molecule type" value="Genomic_DNA"/>
</dbReference>
<comment type="similarity">
    <text evidence="1">Belongs to the LEA type SMP family.</text>
</comment>
<proteinExistence type="inferred from homology"/>
<protein>
    <recommendedName>
        <fullName evidence="4">SMP domain-containing protein</fullName>
    </recommendedName>
</protein>
<accession>A0A8S9L0U1</accession>
<reference evidence="6" key="1">
    <citation type="submission" date="2019-12" db="EMBL/GenBank/DDBJ databases">
        <title>Genome sequencing and annotation of Brassica cretica.</title>
        <authorList>
            <person name="Studholme D.J."/>
            <person name="Sarris P.F."/>
        </authorList>
    </citation>
    <scope>NUCLEOTIDE SEQUENCE</scope>
    <source>
        <strain evidence="6">PFS-001/15</strain>
        <strain evidence="5">PFS-102/07</strain>
        <tissue evidence="6">Leaf</tissue>
    </source>
</reference>
<name>A0A8S9L0U1_BRACR</name>
<dbReference type="Pfam" id="PF04927">
    <property type="entry name" value="SMP"/>
    <property type="match status" value="2"/>
</dbReference>
<keyword evidence="2" id="KW-0677">Repeat</keyword>
<evidence type="ECO:0000256" key="1">
    <source>
        <dbReference type="ARBA" id="ARBA00010733"/>
    </source>
</evidence>
<evidence type="ECO:0000256" key="3">
    <source>
        <dbReference type="SAM" id="MobiDB-lite"/>
    </source>
</evidence>
<gene>
    <name evidence="6" type="ORF">F2Q68_00012115</name>
    <name evidence="5" type="ORF">F2Q70_00018592</name>
</gene>
<dbReference type="InterPro" id="IPR042971">
    <property type="entry name" value="LEA_SMP"/>
</dbReference>
<sequence length="195" mass="20189">MSQEQLEKKPITYDVKEEAKKTPATEGGIATDDKEKGVVAESSGVQVPIYNNPIILYDEGEVNQKKPEGTITIGEALEAAVLTAGNKPVEWSDAAAIQAAEVRATGKTNIMPGGVAASAQSAATLNARANSEDDKTTLADVLTGASSKLPSDKPATRKDAEGVTGAEMRNDPHLTTYPTGVAASVAAAARINQAK</sequence>
<dbReference type="InterPro" id="IPR007011">
    <property type="entry name" value="LEA_SMP_dom"/>
</dbReference>
<evidence type="ECO:0000259" key="4">
    <source>
        <dbReference type="Pfam" id="PF04927"/>
    </source>
</evidence>
<feature type="region of interest" description="Disordered" evidence="3">
    <location>
        <begin position="1"/>
        <end position="38"/>
    </location>
</feature>
<dbReference type="Proteomes" id="UP000712281">
    <property type="component" value="Unassembled WGS sequence"/>
</dbReference>
<comment type="caution">
    <text evidence="6">The sequence shown here is derived from an EMBL/GenBank/DDBJ whole genome shotgun (WGS) entry which is preliminary data.</text>
</comment>
<dbReference type="PANTHER" id="PTHR31174:SF34">
    <property type="entry name" value="LATE EMBRYOGENESIS ABUNDANT PROTEIN 47"/>
    <property type="match status" value="1"/>
</dbReference>
<dbReference type="AlphaFoldDB" id="A0A8S9L0U1"/>
<evidence type="ECO:0000256" key="2">
    <source>
        <dbReference type="ARBA" id="ARBA00022737"/>
    </source>
</evidence>
<evidence type="ECO:0000313" key="6">
    <source>
        <dbReference type="EMBL" id="KAF2600249.1"/>
    </source>
</evidence>
<feature type="domain" description="SMP" evidence="4">
    <location>
        <begin position="71"/>
        <end position="129"/>
    </location>
</feature>
<evidence type="ECO:0000313" key="5">
    <source>
        <dbReference type="EMBL" id="KAF2564482.1"/>
    </source>
</evidence>
<feature type="compositionally biased region" description="Basic and acidic residues" evidence="3">
    <location>
        <begin position="1"/>
        <end position="23"/>
    </location>
</feature>
<organism evidence="6 7">
    <name type="scientific">Brassica cretica</name>
    <name type="common">Mustard</name>
    <dbReference type="NCBI Taxonomy" id="69181"/>
    <lineage>
        <taxon>Eukaryota</taxon>
        <taxon>Viridiplantae</taxon>
        <taxon>Streptophyta</taxon>
        <taxon>Embryophyta</taxon>
        <taxon>Tracheophyta</taxon>
        <taxon>Spermatophyta</taxon>
        <taxon>Magnoliopsida</taxon>
        <taxon>eudicotyledons</taxon>
        <taxon>Gunneridae</taxon>
        <taxon>Pentapetalae</taxon>
        <taxon>rosids</taxon>
        <taxon>malvids</taxon>
        <taxon>Brassicales</taxon>
        <taxon>Brassicaceae</taxon>
        <taxon>Brassiceae</taxon>
        <taxon>Brassica</taxon>
    </lineage>
</organism>
<feature type="region of interest" description="Disordered" evidence="3">
    <location>
        <begin position="128"/>
        <end position="177"/>
    </location>
</feature>
<feature type="compositionally biased region" description="Basic and acidic residues" evidence="3">
    <location>
        <begin position="150"/>
        <end position="161"/>
    </location>
</feature>
<feature type="domain" description="SMP" evidence="4">
    <location>
        <begin position="136"/>
        <end position="194"/>
    </location>
</feature>
<evidence type="ECO:0000313" key="7">
    <source>
        <dbReference type="Proteomes" id="UP000712281"/>
    </source>
</evidence>